<accession>A0A0B0Q183</accession>
<dbReference type="EMBL" id="KN398961">
    <property type="protein sequence ID" value="KHG13130.1"/>
    <property type="molecule type" value="Genomic_DNA"/>
</dbReference>
<gene>
    <name evidence="1" type="ORF">F383_18942</name>
    <name evidence="2" type="ORF">F383_36427</name>
</gene>
<name>A0A0B0Q183_GOSAR</name>
<evidence type="ECO:0000313" key="3">
    <source>
        <dbReference type="Proteomes" id="UP000032142"/>
    </source>
</evidence>
<reference evidence="3" key="2">
    <citation type="submission" date="2014-09" db="EMBL/GenBank/DDBJ databases">
        <authorList>
            <person name="Mudge J."/>
            <person name="Ramaraj T."/>
            <person name="Lindquist I.E."/>
            <person name="Bharti A.K."/>
            <person name="Sundararajan A."/>
            <person name="Cameron C.T."/>
            <person name="Woodward J.E."/>
            <person name="May G.D."/>
            <person name="Brubaker C."/>
            <person name="Broadhvest J."/>
            <person name="Wilkins T.A."/>
        </authorList>
    </citation>
    <scope>NUCLEOTIDE SEQUENCE</scope>
    <source>
        <strain evidence="3">cv. AKA8401</strain>
    </source>
</reference>
<evidence type="ECO:0000313" key="1">
    <source>
        <dbReference type="EMBL" id="KHG13130.1"/>
    </source>
</evidence>
<protein>
    <submittedName>
        <fullName evidence="2">Uncharacterized protein</fullName>
    </submittedName>
</protein>
<reference evidence="2" key="1">
    <citation type="submission" date="2014-09" db="EMBL/GenBank/DDBJ databases">
        <title>G. arboreum L. cv. AKA8401 A2 genome assembly version 1.0.</title>
        <authorList>
            <person name="Mudge J."/>
            <person name="Ramaraj T."/>
            <person name="Lindquist I.E."/>
            <person name="Bharti A.K."/>
            <person name="Sundararajan A."/>
            <person name="Cameron C.T."/>
            <person name="Woodward J.E."/>
            <person name="May G.D."/>
            <person name="Brubaker C."/>
            <person name="Broadhvest J."/>
            <person name="Wilkins T.A."/>
        </authorList>
    </citation>
    <scope>NUCLEOTIDE SEQUENCE</scope>
</reference>
<organism evidence="2 3">
    <name type="scientific">Gossypium arboreum</name>
    <name type="common">Tree cotton</name>
    <name type="synonym">Gossypium nanking</name>
    <dbReference type="NCBI Taxonomy" id="29729"/>
    <lineage>
        <taxon>Eukaryota</taxon>
        <taxon>Viridiplantae</taxon>
        <taxon>Streptophyta</taxon>
        <taxon>Embryophyta</taxon>
        <taxon>Tracheophyta</taxon>
        <taxon>Spermatophyta</taxon>
        <taxon>Magnoliopsida</taxon>
        <taxon>eudicotyledons</taxon>
        <taxon>Gunneridae</taxon>
        <taxon>Pentapetalae</taxon>
        <taxon>rosids</taxon>
        <taxon>malvids</taxon>
        <taxon>Malvales</taxon>
        <taxon>Malvaceae</taxon>
        <taxon>Malvoideae</taxon>
        <taxon>Gossypium</taxon>
    </lineage>
</organism>
<dbReference type="Proteomes" id="UP000032142">
    <property type="component" value="Unassembled WGS sequence"/>
</dbReference>
<dbReference type="EMBL" id="KN458302">
    <property type="protein sequence ID" value="KHG30584.1"/>
    <property type="molecule type" value="Genomic_DNA"/>
</dbReference>
<proteinExistence type="predicted"/>
<evidence type="ECO:0000313" key="2">
    <source>
        <dbReference type="EMBL" id="KHG30584.1"/>
    </source>
</evidence>
<dbReference type="AlphaFoldDB" id="A0A0B0Q183"/>
<keyword evidence="3" id="KW-1185">Reference proteome</keyword>
<sequence>MNILVTNMFDLMHVIRQFSQMDGNITLYA</sequence>